<keyword evidence="2" id="KW-1185">Reference proteome</keyword>
<sequence>MPQSPGSLSVCLYHVDNEEAFKGEKAFELYVPINPNLPKSNISFKAFSGIPVRQVRHRGLSHFSLDANGFQYLQHVFNDGLSMEQIQAPDGEHWVQQYLLSLHPILMAQLKAKQIILYDYRVRELDSDYASFPRLATRQLELPPARWVHADESAQGGRQTIREHLVDQEHTEFGNAEGRFRIMNIWRPLVPIIKERPLALCDWSTVVSDDWELCDQIHHDRVDEAMYLKRRGHHEWWWLSDQTCDELAMFVVWDSDKFAKGVQASTPHAAFELPGTSGEHGRQSIEVSWSVSMHQVQVILTLHGSNGLVEELGEIREFRYRVLKAGRDSLLDPLQGPPTGTPTGTPYQDTPTT</sequence>
<comment type="caution">
    <text evidence="1">The sequence shown here is derived from an EMBL/GenBank/DDBJ whole genome shotgun (WGS) entry which is preliminary data.</text>
</comment>
<evidence type="ECO:0000313" key="2">
    <source>
        <dbReference type="Proteomes" id="UP001153332"/>
    </source>
</evidence>
<dbReference type="EMBL" id="JAPUUL010000578">
    <property type="protein sequence ID" value="KAJ8130113.1"/>
    <property type="molecule type" value="Genomic_DNA"/>
</dbReference>
<protein>
    <submittedName>
        <fullName evidence="1">Uncharacterized protein</fullName>
    </submittedName>
</protein>
<dbReference type="Proteomes" id="UP001153332">
    <property type="component" value="Unassembled WGS sequence"/>
</dbReference>
<proteinExistence type="predicted"/>
<reference evidence="1" key="1">
    <citation type="submission" date="2022-12" db="EMBL/GenBank/DDBJ databases">
        <title>Genome Sequence of Lasiodiplodia mahajangana.</title>
        <authorList>
            <person name="Buettner E."/>
        </authorList>
    </citation>
    <scope>NUCLEOTIDE SEQUENCE</scope>
    <source>
        <strain evidence="1">VT137</strain>
    </source>
</reference>
<accession>A0ACC2JRI1</accession>
<gene>
    <name evidence="1" type="ORF">O1611_g3513</name>
</gene>
<name>A0ACC2JRI1_9PEZI</name>
<evidence type="ECO:0000313" key="1">
    <source>
        <dbReference type="EMBL" id="KAJ8130113.1"/>
    </source>
</evidence>
<organism evidence="1 2">
    <name type="scientific">Lasiodiplodia mahajangana</name>
    <dbReference type="NCBI Taxonomy" id="1108764"/>
    <lineage>
        <taxon>Eukaryota</taxon>
        <taxon>Fungi</taxon>
        <taxon>Dikarya</taxon>
        <taxon>Ascomycota</taxon>
        <taxon>Pezizomycotina</taxon>
        <taxon>Dothideomycetes</taxon>
        <taxon>Dothideomycetes incertae sedis</taxon>
        <taxon>Botryosphaeriales</taxon>
        <taxon>Botryosphaeriaceae</taxon>
        <taxon>Lasiodiplodia</taxon>
    </lineage>
</organism>